<dbReference type="InterPro" id="IPR006680">
    <property type="entry name" value="Amidohydro-rel"/>
</dbReference>
<dbReference type="Gene3D" id="3.20.20.140">
    <property type="entry name" value="Metal-dependent hydrolases"/>
    <property type="match status" value="1"/>
</dbReference>
<gene>
    <name evidence="2" type="ORF">MuYL_0178</name>
</gene>
<dbReference type="AlphaFoldDB" id="A0A223NRH5"/>
<feature type="domain" description="Amidohydrolase-related" evidence="1">
    <location>
        <begin position="105"/>
        <end position="446"/>
    </location>
</feature>
<dbReference type="PANTHER" id="PTHR43135">
    <property type="entry name" value="ALPHA-D-RIBOSE 1-METHYLPHOSPHONATE 5-TRIPHOSPHATE DIPHOSPHATASE"/>
    <property type="match status" value="1"/>
</dbReference>
<keyword evidence="2" id="KW-0378">Hydrolase</keyword>
<dbReference type="SUPFAM" id="SSF51556">
    <property type="entry name" value="Metallo-dependent hydrolases"/>
    <property type="match status" value="1"/>
</dbReference>
<dbReference type="PANTHER" id="PTHR43135:SF3">
    <property type="entry name" value="ALPHA-D-RIBOSE 1-METHYLPHOSPHONATE 5-TRIPHOSPHATE DIPHOSPHATASE"/>
    <property type="match status" value="1"/>
</dbReference>
<evidence type="ECO:0000313" key="3">
    <source>
        <dbReference type="Proteomes" id="UP000215002"/>
    </source>
</evidence>
<dbReference type="CDD" id="cd01299">
    <property type="entry name" value="Met_dep_hydrolase_A"/>
    <property type="match status" value="1"/>
</dbReference>
<proteinExistence type="predicted"/>
<dbReference type="InterPro" id="IPR011059">
    <property type="entry name" value="Metal-dep_hydrolase_composite"/>
</dbReference>
<dbReference type="InterPro" id="IPR051781">
    <property type="entry name" value="Metallo-dep_Hydrolase"/>
</dbReference>
<dbReference type="KEGG" id="muc:MuYL_0178"/>
<protein>
    <submittedName>
        <fullName evidence="2">Amidohydrolase</fullName>
    </submittedName>
</protein>
<accession>A0A223NRH5</accession>
<keyword evidence="3" id="KW-1185">Reference proteome</keyword>
<dbReference type="InterPro" id="IPR032466">
    <property type="entry name" value="Metal_Hydrolase"/>
</dbReference>
<evidence type="ECO:0000313" key="2">
    <source>
        <dbReference type="EMBL" id="ASU32081.1"/>
    </source>
</evidence>
<dbReference type="Gene3D" id="2.30.40.10">
    <property type="entry name" value="Urease, subunit C, domain 1"/>
    <property type="match status" value="1"/>
</dbReference>
<name>A0A223NRH5_9SPHI</name>
<dbReference type="SUPFAM" id="SSF51338">
    <property type="entry name" value="Composite domain of metallo-dependent hydrolases"/>
    <property type="match status" value="1"/>
</dbReference>
<reference evidence="2 3" key="1">
    <citation type="submission" date="2017-08" db="EMBL/GenBank/DDBJ databases">
        <title>Complete genome sequence of Mucilaginibacter sp. strain BJC16-A31.</title>
        <authorList>
            <consortium name="Henan University of Science and Technology"/>
            <person name="You X."/>
        </authorList>
    </citation>
    <scope>NUCLEOTIDE SEQUENCE [LARGE SCALE GENOMIC DNA]</scope>
    <source>
        <strain evidence="2 3">BJC16-A31</strain>
    </source>
</reference>
<sequence>METPAKWLHEIKNKFNNLVFYLFIKQMKIFNLALFIVATLFTPAVARQSPAPIYTLLKPDRVFDGEQMHPGWWVLVRDNRIEAAGEPKSMSVPSSAKIIDLKGETLMPGMIEGHSHLFLHPYNETPWNTQVLFESRAERTARAVVHARETLMAGFTTVRDLGTEGAGYDDVGLKAAINKGVIPGPRMLVATRAIVATGSYGPKSAVTEMVTVKGAEEADGIDGITHVVRSQIGYGADVVKIYVDYRWGINGAAEPTFTEAELKTAVEVAKSSGRTVAVHAGTAEGMRRAIAAGVTTIEHGDGGTPELFKQMKEKGIALCPTLAATEAIAGYMGWNKVTGAEPESVKQKHIAFTQAMQAGVTMCMGGDVGVFPHGDNAREMVLMADYGMKPIDVLRSATSVNSTVFKLKELGNIKSGYIADIIAVAGNPAEDINSVKQVKLVMKDGVIYTN</sequence>
<dbReference type="GO" id="GO:0016810">
    <property type="term" value="F:hydrolase activity, acting on carbon-nitrogen (but not peptide) bonds"/>
    <property type="evidence" value="ECO:0007669"/>
    <property type="project" value="InterPro"/>
</dbReference>
<dbReference type="Proteomes" id="UP000215002">
    <property type="component" value="Chromosome"/>
</dbReference>
<organism evidence="2 3">
    <name type="scientific">Mucilaginibacter xinganensis</name>
    <dbReference type="NCBI Taxonomy" id="1234841"/>
    <lineage>
        <taxon>Bacteria</taxon>
        <taxon>Pseudomonadati</taxon>
        <taxon>Bacteroidota</taxon>
        <taxon>Sphingobacteriia</taxon>
        <taxon>Sphingobacteriales</taxon>
        <taxon>Sphingobacteriaceae</taxon>
        <taxon>Mucilaginibacter</taxon>
    </lineage>
</organism>
<dbReference type="InterPro" id="IPR057744">
    <property type="entry name" value="OTAase-like"/>
</dbReference>
<dbReference type="Pfam" id="PF01979">
    <property type="entry name" value="Amidohydro_1"/>
    <property type="match status" value="1"/>
</dbReference>
<evidence type="ECO:0000259" key="1">
    <source>
        <dbReference type="Pfam" id="PF01979"/>
    </source>
</evidence>
<dbReference type="EMBL" id="CP022743">
    <property type="protein sequence ID" value="ASU32081.1"/>
    <property type="molecule type" value="Genomic_DNA"/>
</dbReference>